<comment type="caution">
    <text evidence="2">The sequence shown here is derived from an EMBL/GenBank/DDBJ whole genome shotgun (WGS) entry which is preliminary data.</text>
</comment>
<organism evidence="2">
    <name type="scientific">Zea mays</name>
    <name type="common">Maize</name>
    <dbReference type="NCBI Taxonomy" id="4577"/>
    <lineage>
        <taxon>Eukaryota</taxon>
        <taxon>Viridiplantae</taxon>
        <taxon>Streptophyta</taxon>
        <taxon>Embryophyta</taxon>
        <taxon>Tracheophyta</taxon>
        <taxon>Spermatophyta</taxon>
        <taxon>Magnoliopsida</taxon>
        <taxon>Liliopsida</taxon>
        <taxon>Poales</taxon>
        <taxon>Poaceae</taxon>
        <taxon>PACMAD clade</taxon>
        <taxon>Panicoideae</taxon>
        <taxon>Andropogonodae</taxon>
        <taxon>Andropogoneae</taxon>
        <taxon>Tripsacinae</taxon>
        <taxon>Zea</taxon>
    </lineage>
</organism>
<protein>
    <submittedName>
        <fullName evidence="2">Uncharacterized protein</fullName>
    </submittedName>
</protein>
<dbReference type="AlphaFoldDB" id="A0A317YDN9"/>
<feature type="region of interest" description="Disordered" evidence="1">
    <location>
        <begin position="57"/>
        <end position="87"/>
    </location>
</feature>
<evidence type="ECO:0000256" key="1">
    <source>
        <dbReference type="SAM" id="MobiDB-lite"/>
    </source>
</evidence>
<evidence type="ECO:0000313" key="2">
    <source>
        <dbReference type="EMBL" id="PWZ55864.1"/>
    </source>
</evidence>
<dbReference type="ExpressionAtlas" id="A0A317YDN9">
    <property type="expression patterns" value="baseline"/>
</dbReference>
<feature type="compositionally biased region" description="Acidic residues" evidence="1">
    <location>
        <begin position="252"/>
        <end position="261"/>
    </location>
</feature>
<dbReference type="Proteomes" id="UP000251960">
    <property type="component" value="Chromosome 1"/>
</dbReference>
<feature type="region of interest" description="Disordered" evidence="1">
    <location>
        <begin position="159"/>
        <end position="189"/>
    </location>
</feature>
<name>A0A317YDN9_MAIZE</name>
<accession>A0A317YDN9</accession>
<proteinExistence type="predicted"/>
<sequence>MPTITLRRVVQAIRRAVIREFLRAYREGILDDNRIGFAIHRVMVNLVNTGATGVWIPNRRSHNRSSSRRRRAPPVVVPPPPPATATSTQVPASVFQMGETYPHSYCPFHGFGPCALRDAGVLEATLTAARQYYNSQAQPDAVPMEEMLATVAAPNLYSPTPEVEPTAPRWRPPTPAPPGFGRPPTRAARTGCPPFFNDDEVIPPPPSVVPMPSPALIERSRGAQIGLWANLNSVKVESPNSDGASASGFLFSDEEREDSLS</sequence>
<feature type="region of interest" description="Disordered" evidence="1">
    <location>
        <begin position="235"/>
        <end position="261"/>
    </location>
</feature>
<reference evidence="2" key="1">
    <citation type="journal article" date="2018" name="Nat. Genet.">
        <title>Extensive intraspecific gene order and gene structural variations between Mo17 and other maize genomes.</title>
        <authorList>
            <person name="Sun S."/>
            <person name="Zhou Y."/>
            <person name="Chen J."/>
            <person name="Shi J."/>
            <person name="Zhao H."/>
            <person name="Zhao H."/>
            <person name="Song W."/>
            <person name="Zhang M."/>
            <person name="Cui Y."/>
            <person name="Dong X."/>
            <person name="Liu H."/>
            <person name="Ma X."/>
            <person name="Jiao Y."/>
            <person name="Wang B."/>
            <person name="Wei X."/>
            <person name="Stein J.C."/>
            <person name="Glaubitz J.C."/>
            <person name="Lu F."/>
            <person name="Yu G."/>
            <person name="Liang C."/>
            <person name="Fengler K."/>
            <person name="Li B."/>
            <person name="Rafalski A."/>
            <person name="Schnable P.S."/>
            <person name="Ware D.H."/>
            <person name="Buckler E.S."/>
            <person name="Lai J."/>
        </authorList>
    </citation>
    <scope>NUCLEOTIDE SEQUENCE [LARGE SCALE GENOMIC DNA]</scope>
    <source>
        <tissue evidence="2">Seedling</tissue>
    </source>
</reference>
<feature type="compositionally biased region" description="Basic residues" evidence="1">
    <location>
        <begin position="59"/>
        <end position="72"/>
    </location>
</feature>
<feature type="compositionally biased region" description="Pro residues" evidence="1">
    <location>
        <begin position="170"/>
        <end position="181"/>
    </location>
</feature>
<feature type="compositionally biased region" description="Polar residues" evidence="1">
    <location>
        <begin position="235"/>
        <end position="244"/>
    </location>
</feature>
<gene>
    <name evidence="2" type="ORF">Zm00014a_010386</name>
</gene>
<dbReference type="EMBL" id="NCVQ01000001">
    <property type="protein sequence ID" value="PWZ55864.1"/>
    <property type="molecule type" value="Genomic_DNA"/>
</dbReference>